<dbReference type="Pfam" id="PF07923">
    <property type="entry name" value="N1221"/>
    <property type="match status" value="1"/>
</dbReference>
<evidence type="ECO:0000313" key="5">
    <source>
        <dbReference type="RefSeq" id="XP_017779713.1"/>
    </source>
</evidence>
<organism evidence="4 5">
    <name type="scientific">Nicrophorus vespilloides</name>
    <name type="common">Boreal carrion beetle</name>
    <dbReference type="NCBI Taxonomy" id="110193"/>
    <lineage>
        <taxon>Eukaryota</taxon>
        <taxon>Metazoa</taxon>
        <taxon>Ecdysozoa</taxon>
        <taxon>Arthropoda</taxon>
        <taxon>Hexapoda</taxon>
        <taxon>Insecta</taxon>
        <taxon>Pterygota</taxon>
        <taxon>Neoptera</taxon>
        <taxon>Endopterygota</taxon>
        <taxon>Coleoptera</taxon>
        <taxon>Polyphaga</taxon>
        <taxon>Staphyliniformia</taxon>
        <taxon>Silphidae</taxon>
        <taxon>Nicrophorinae</taxon>
        <taxon>Nicrophorus</taxon>
    </lineage>
</organism>
<dbReference type="RefSeq" id="XP_017779713.1">
    <property type="nucleotide sequence ID" value="XM_017924224.1"/>
</dbReference>
<evidence type="ECO:0000256" key="1">
    <source>
        <dbReference type="ARBA" id="ARBA00007062"/>
    </source>
</evidence>
<feature type="domain" description="Far11/STRP C-terminal" evidence="3">
    <location>
        <begin position="464"/>
        <end position="821"/>
    </location>
</feature>
<dbReference type="InterPro" id="IPR012486">
    <property type="entry name" value="Far11/STRP_N"/>
</dbReference>
<sequence length="844" mass="96316">MITIGNTESNDLLVKCSEVVEKKYAGVDVMDANGNGKRSLPKLRELIRRQRHDSDGGGCDSPDLDFIYDDTDSYANEIAELYSYTEQPELQLNVKAFEDQMEQYGLLPSWQRLSIPQKKSIIMKLLDQLEVSSKPLRMRAARCILYIAQGCWAEMQSDAEQQEWARKNCMILYDLGVFSAFTDLLNIEIENSAAARVAMRKLAVSLADSQDLRVILSVLYTITEVIRNEKVLDSSEYKMQVEAFCNEIANPNGDELMVVKLLGMVTRFCSGVAPHFPMKKVLLLLWKLILVSLGGMETLKQLKAERRKRANLPPQDEDTMDIAKTMRASSPPASASDLIDTQNQKRNTRPFRRGLIKQSSLDDHESLGMEMEGALGGENGDEGTDLTAYDERRPMENGENNTQMLSNFQNRPSSPTPIPLPLPKGLPWKPKVRQKDIDLFLENARMKFVGYNLQGDRESLAGLPQPIHEGVQILKDHMYTSIAELQILKEEEIARNPLSTKEDEIEMTPTEILYQAMLPNLPQYMIALLKILLAAAPTSKAKTDSINIMADVLPEEMPMTVLQSMKLGIDVNRHKEIIVKAVSAILLLLLKHFKLNHIYQFEFMSQHLVFANCIPLVLKFFNQNIMAYVGAKNMIPILDFPSCVIGDQPELTADSLEIGDSTSYSWRNIYSCINLLRILNKLTKWKHSRIMMLVVFKSAPILKCTLKVRHAMTQLYVLKLMKMQTKYLGRQWRKSNMKTISAIYAKVRHRLNDDWAFGNDLDAKPWDFQAEECALRASVDRFNNRRYTNKLKDADFEPVDNCLSSVLGNQHELSDNFKRHYGLWLEQEVFSVSIEWEKLLVDHI</sequence>
<protein>
    <submittedName>
        <fullName evidence="5">Striatin-interacting protein 1 homolog</fullName>
    </submittedName>
</protein>
<dbReference type="SMART" id="SM01293">
    <property type="entry name" value="DUF3402"/>
    <property type="match status" value="1"/>
</dbReference>
<name>A0ABM1MYR3_NICVS</name>
<reference evidence="5" key="1">
    <citation type="submission" date="2025-08" db="UniProtKB">
        <authorList>
            <consortium name="RefSeq"/>
        </authorList>
    </citation>
    <scope>IDENTIFICATION</scope>
    <source>
        <tissue evidence="5">Whole Larva</tissue>
    </source>
</reference>
<dbReference type="Pfam" id="PF11882">
    <property type="entry name" value="DUF3402"/>
    <property type="match status" value="2"/>
</dbReference>
<dbReference type="InterPro" id="IPR040185">
    <property type="entry name" value="Far11/STRP"/>
</dbReference>
<dbReference type="SMART" id="SM01292">
    <property type="entry name" value="N1221"/>
    <property type="match status" value="1"/>
</dbReference>
<evidence type="ECO:0000313" key="4">
    <source>
        <dbReference type="Proteomes" id="UP000695000"/>
    </source>
</evidence>
<feature type="domain" description="Far11/STRP N-terminal" evidence="2">
    <location>
        <begin position="61"/>
        <end position="362"/>
    </location>
</feature>
<gene>
    <name evidence="5" type="primary">LOC108565003</name>
</gene>
<dbReference type="PANTHER" id="PTHR13239">
    <property type="entry name" value="PROTEIN REQUIRED FOR HYPHAL ANASTOMOSIS HAM-2"/>
    <property type="match status" value="1"/>
</dbReference>
<evidence type="ECO:0000259" key="3">
    <source>
        <dbReference type="SMART" id="SM01293"/>
    </source>
</evidence>
<dbReference type="Proteomes" id="UP000695000">
    <property type="component" value="Unplaced"/>
</dbReference>
<proteinExistence type="inferred from homology"/>
<dbReference type="PANTHER" id="PTHR13239:SF4">
    <property type="entry name" value="AT25231P"/>
    <property type="match status" value="1"/>
</dbReference>
<comment type="similarity">
    <text evidence="1">Belongs to the STRIP family.</text>
</comment>
<dbReference type="InterPro" id="IPR021819">
    <property type="entry name" value="Far11/STRP_C"/>
</dbReference>
<accession>A0ABM1MYR3</accession>
<dbReference type="GeneID" id="108565003"/>
<evidence type="ECO:0000259" key="2">
    <source>
        <dbReference type="SMART" id="SM01292"/>
    </source>
</evidence>
<keyword evidence="4" id="KW-1185">Reference proteome</keyword>